<protein>
    <submittedName>
        <fullName evidence="1">Leucine rich repeats-containing protein</fullName>
    </submittedName>
</protein>
<dbReference type="PANTHER" id="PTHR45661">
    <property type="entry name" value="SURFACE ANTIGEN"/>
    <property type="match status" value="1"/>
</dbReference>
<dbReference type="SUPFAM" id="SSF52058">
    <property type="entry name" value="L domain-like"/>
    <property type="match status" value="1"/>
</dbReference>
<gene>
    <name evidence="1" type="ORF">TPC1_13011</name>
</gene>
<proteinExistence type="predicted"/>
<accession>A0A146KG37</accession>
<evidence type="ECO:0000313" key="1">
    <source>
        <dbReference type="EMBL" id="JAP94361.1"/>
    </source>
</evidence>
<dbReference type="AlphaFoldDB" id="A0A146KG37"/>
<dbReference type="PANTHER" id="PTHR45661:SF3">
    <property type="entry name" value="IG-LIKE DOMAIN-CONTAINING PROTEIN"/>
    <property type="match status" value="1"/>
</dbReference>
<dbReference type="InterPro" id="IPR026906">
    <property type="entry name" value="LRR_5"/>
</dbReference>
<reference evidence="1" key="1">
    <citation type="submission" date="2015-07" db="EMBL/GenBank/DDBJ databases">
        <title>Adaptation to a free-living lifestyle via gene acquisitions in the diplomonad Trepomonas sp. PC1.</title>
        <authorList>
            <person name="Xu F."/>
            <person name="Jerlstrom-Hultqvist J."/>
            <person name="Kolisko M."/>
            <person name="Simpson A.G.B."/>
            <person name="Roger A.J."/>
            <person name="Svard S.G."/>
            <person name="Andersson J.O."/>
        </authorList>
    </citation>
    <scope>NUCLEOTIDE SEQUENCE</scope>
    <source>
        <strain evidence="1">PC1</strain>
    </source>
</reference>
<sequence length="425" mass="49151">MKQIFIIHNTLIVWCKKITKQDIELFVNQPIFFIIAPFLEEIGSNTFQNMKNLIQVYAPLLQVIGSSAFGECHMLTKVFGNNIVTIGDSAFEDCYCLRDMCFDNVEKTGLKSARNCGFKTIKIPKPTNFEQVADLFQHQFQLENIDLPNMMNVDLDGINSCHNLGVIRLPKAIQIKNEKQAYPNVKVTADSSKIAQEGRYLSEFVQTDHQLDKQRVKEVLLHNISFEHNRVLYQKQLDRAQNHMQLKCICLLHTTEIPNNAFNAHYLLNDAFCPNVIKVGKFGFSQCLNLVQFYSKNLQFVGQDAFYYCNCLIKFSFEKVTHLSKLSFLCCNSLVNVDIPLVDEIPERCFDNCTGLLQIVAPNVKETKCEKLETIVRKKKELRFQELAVDEFKERKIFNALIYTHQKHCCSELIYVRTLQKMRAE</sequence>
<dbReference type="Pfam" id="PF13306">
    <property type="entry name" value="LRR_5"/>
    <property type="match status" value="2"/>
</dbReference>
<dbReference type="EMBL" id="GDID01002245">
    <property type="protein sequence ID" value="JAP94361.1"/>
    <property type="molecule type" value="Transcribed_RNA"/>
</dbReference>
<dbReference type="InterPro" id="IPR053139">
    <property type="entry name" value="Surface_bspA-like"/>
</dbReference>
<name>A0A146KG37_9EUKA</name>
<dbReference type="Gene3D" id="3.80.10.10">
    <property type="entry name" value="Ribonuclease Inhibitor"/>
    <property type="match status" value="2"/>
</dbReference>
<organism evidence="1">
    <name type="scientific">Trepomonas sp. PC1</name>
    <dbReference type="NCBI Taxonomy" id="1076344"/>
    <lineage>
        <taxon>Eukaryota</taxon>
        <taxon>Metamonada</taxon>
        <taxon>Diplomonadida</taxon>
        <taxon>Hexamitidae</taxon>
        <taxon>Hexamitinae</taxon>
        <taxon>Trepomonas</taxon>
    </lineage>
</organism>
<dbReference type="InterPro" id="IPR032675">
    <property type="entry name" value="LRR_dom_sf"/>
</dbReference>